<accession>A0ACC0KXU4</accession>
<keyword evidence="2" id="KW-1185">Reference proteome</keyword>
<gene>
    <name evidence="1" type="ORF">MSG28_009366</name>
</gene>
<comment type="caution">
    <text evidence="1">The sequence shown here is derived from an EMBL/GenBank/DDBJ whole genome shotgun (WGS) entry which is preliminary data.</text>
</comment>
<dbReference type="EMBL" id="CM046115">
    <property type="protein sequence ID" value="KAI8441102.1"/>
    <property type="molecule type" value="Genomic_DNA"/>
</dbReference>
<sequence>MDKSMEMLLSKLEMKLNQQTSIITFEVTKNVTQAIDEKLKSLVEENNALKIRVADLEQKINYMEKDKRRNNLVFFGIEEKGKSECVLVDHIKDIIIETGVHLDSQEIANVSRIGQHEAKNRPVVVTFTSSWKKHLVQRNKFNLPQGVYVREDCPKEVLEIRKNMQPKLMEERAKGNIAYFIYDKLVVKEPKDSNREKRKREKTDSPLAKNQPKKQLTGKDINSSKQGTRLVTVGEEDQNPPSNKYKENKLDTLKNTREQHSATIERQQHDKNNIEPKQKATIEPPISKQKQTRVYIATLNVLTLRSEENLSELTHALQNINWDILGLSEVRRLGENISEHPNHILYYIGETPGKHGVGFLVKKCLAKYVDGFCGISERIALLNLKLPEYKDPWTIIQIYSPTEQAETDIIKKFYQDLNKTIQTYAHKNLIVMGDLNGQIGERQWDEDATIGPYTYSTKARSRNGKMLIDFAMENNLSILNSMFKKKKDRMWTWISPDGKSKNQIDFIMTNNSKCFLDMNVISNLNFNTNHRMVRAELRSSQPKNPRPIVNPENKKPINHLVDQISYSLNSILKEYNRETKDADIQEKYNWLERAIISATKQCSNNKEDSNKWMTTKTRSLLEQRATLINSKTSKNNRTQIANISKEIRENIRKDRRQHRMETIERHIKQTGGIKKAYKELTNKKEWIVKMENRRGTKKSGRQEILKIATAFYTELYGNNTIEKEIDISENTTVPHIMQEEVEKAIDTQRKDKAPGPDGISNEILKQTKPAIVPILADIFNTVITTETIPKQWTQSNIILLFKKGNYCDIRNYRPISLMSNIYKIFAKIILKRIERKLDEQQPIEQAGFRKDFSVLDHIHTVRQVIQKYAEYQLTLQYYYYIYYDYMKWQIQELSKTVL</sequence>
<dbReference type="Proteomes" id="UP001064048">
    <property type="component" value="Chromosome 15"/>
</dbReference>
<evidence type="ECO:0000313" key="2">
    <source>
        <dbReference type="Proteomes" id="UP001064048"/>
    </source>
</evidence>
<reference evidence="1 2" key="1">
    <citation type="journal article" date="2022" name="Genome Biol. Evol.">
        <title>The Spruce Budworm Genome: Reconstructing the Evolutionary History of Antifreeze Proteins.</title>
        <authorList>
            <person name="Beliveau C."/>
            <person name="Gagne P."/>
            <person name="Picq S."/>
            <person name="Vernygora O."/>
            <person name="Keeling C.I."/>
            <person name="Pinkney K."/>
            <person name="Doucet D."/>
            <person name="Wen F."/>
            <person name="Johnston J.S."/>
            <person name="Maaroufi H."/>
            <person name="Boyle B."/>
            <person name="Laroche J."/>
            <person name="Dewar K."/>
            <person name="Juretic N."/>
            <person name="Blackburn G."/>
            <person name="Nisole A."/>
            <person name="Brunet B."/>
            <person name="Brandao M."/>
            <person name="Lumley L."/>
            <person name="Duan J."/>
            <person name="Quan G."/>
            <person name="Lucarotti C.J."/>
            <person name="Roe A.D."/>
            <person name="Sperling F.A.H."/>
            <person name="Levesque R.C."/>
            <person name="Cusson M."/>
        </authorList>
    </citation>
    <scope>NUCLEOTIDE SEQUENCE [LARGE SCALE GENOMIC DNA]</scope>
    <source>
        <strain evidence="1">Glfc:IPQL:Cfum</strain>
    </source>
</reference>
<protein>
    <submittedName>
        <fullName evidence="1">Uncharacterized protein</fullName>
    </submittedName>
</protein>
<name>A0ACC0KXU4_CHOFU</name>
<proteinExistence type="predicted"/>
<evidence type="ECO:0000313" key="1">
    <source>
        <dbReference type="EMBL" id="KAI8441102.1"/>
    </source>
</evidence>
<organism evidence="1 2">
    <name type="scientific">Choristoneura fumiferana</name>
    <name type="common">Spruce budworm moth</name>
    <name type="synonym">Archips fumiferana</name>
    <dbReference type="NCBI Taxonomy" id="7141"/>
    <lineage>
        <taxon>Eukaryota</taxon>
        <taxon>Metazoa</taxon>
        <taxon>Ecdysozoa</taxon>
        <taxon>Arthropoda</taxon>
        <taxon>Hexapoda</taxon>
        <taxon>Insecta</taxon>
        <taxon>Pterygota</taxon>
        <taxon>Neoptera</taxon>
        <taxon>Endopterygota</taxon>
        <taxon>Lepidoptera</taxon>
        <taxon>Glossata</taxon>
        <taxon>Ditrysia</taxon>
        <taxon>Tortricoidea</taxon>
        <taxon>Tortricidae</taxon>
        <taxon>Tortricinae</taxon>
        <taxon>Choristoneura</taxon>
    </lineage>
</organism>